<dbReference type="AlphaFoldDB" id="A0A1U9QRF5"/>
<sequence>MAPRTTTLTGGIRSETPSTATTPNHLPPLPIQVNALQALCRQTFGFRMAMIVLAAPFALDRTAAGLATWLVGSSVLVTFMVSYVLLRDWERFGPILLRHPSLLAVDMLFGALLLATASPDSTLAYVTICTPLLAGLVYGWRGAALFAVLQALIVAGAYTVNDEVEAGFNALLLPGLCVIAGAIGSTLRNLMLGFGTASQALTEARARLAVTGAVEEERARLAREMHDSVAKTLHGLAMAADGLASTADRMDPLTVKHQAELVARSARRAAAESRELLSDLRRESGLDGGVDVVAELQSRTEDFTRRHSVPASFRQLGETAMPPIPHAVARHALTIASEAMENAKRHAQPTYVDVSAGVVRDVLRISVYDDGKGLPEGTSLEDLRRAGHFGLVGMVERAASIGARIRIGRGRAATGTEVRLELPLTALGLPPGERPQQHPAPQLN</sequence>
<reference evidence="7 8" key="1">
    <citation type="submission" date="2016-11" db="EMBL/GenBank/DDBJ databases">
        <title>Complete genome sequence of Streptomyces niveus SCSIO 3406.</title>
        <authorList>
            <person name="Zhu Q."/>
            <person name="Cheng W."/>
            <person name="Song Y."/>
            <person name="Li Q."/>
            <person name="Ju J."/>
        </authorList>
    </citation>
    <scope>NUCLEOTIDE SEQUENCE [LARGE SCALE GENOMIC DNA]</scope>
    <source>
        <strain evidence="7 8">SCSIO 3406</strain>
    </source>
</reference>
<feature type="transmembrane region" description="Helical" evidence="5">
    <location>
        <begin position="66"/>
        <end position="86"/>
    </location>
</feature>
<feature type="transmembrane region" description="Helical" evidence="5">
    <location>
        <begin position="166"/>
        <end position="187"/>
    </location>
</feature>
<feature type="transmembrane region" description="Helical" evidence="5">
    <location>
        <begin position="143"/>
        <end position="160"/>
    </location>
</feature>
<accession>A0A1U9QRF5</accession>
<dbReference type="SUPFAM" id="SSF55874">
    <property type="entry name" value="ATPase domain of HSP90 chaperone/DNA topoisomerase II/histidine kinase"/>
    <property type="match status" value="1"/>
</dbReference>
<feature type="region of interest" description="Disordered" evidence="4">
    <location>
        <begin position="1"/>
        <end position="24"/>
    </location>
</feature>
<evidence type="ECO:0000256" key="4">
    <source>
        <dbReference type="SAM" id="MobiDB-lite"/>
    </source>
</evidence>
<dbReference type="EMBL" id="CP018047">
    <property type="protein sequence ID" value="AQU66777.1"/>
    <property type="molecule type" value="Genomic_DNA"/>
</dbReference>
<proteinExistence type="predicted"/>
<dbReference type="InterPro" id="IPR050482">
    <property type="entry name" value="Sensor_HK_TwoCompSys"/>
</dbReference>
<dbReference type="GO" id="GO:0000155">
    <property type="term" value="F:phosphorelay sensor kinase activity"/>
    <property type="evidence" value="ECO:0007669"/>
    <property type="project" value="InterPro"/>
</dbReference>
<dbReference type="InterPro" id="IPR036890">
    <property type="entry name" value="HATPase_C_sf"/>
</dbReference>
<dbReference type="Pfam" id="PF07730">
    <property type="entry name" value="HisKA_3"/>
    <property type="match status" value="1"/>
</dbReference>
<dbReference type="InterPro" id="IPR011712">
    <property type="entry name" value="Sig_transdc_His_kin_sub3_dim/P"/>
</dbReference>
<name>A0A1U9QRF5_STRNV</name>
<evidence type="ECO:0000256" key="2">
    <source>
        <dbReference type="ARBA" id="ARBA00022777"/>
    </source>
</evidence>
<keyword evidence="3" id="KW-0902">Two-component regulatory system</keyword>
<evidence type="ECO:0000256" key="5">
    <source>
        <dbReference type="SAM" id="Phobius"/>
    </source>
</evidence>
<dbReference type="KEGG" id="snw:BBN63_11495"/>
<dbReference type="Gene3D" id="3.30.565.10">
    <property type="entry name" value="Histidine kinase-like ATPase, C-terminal domain"/>
    <property type="match status" value="1"/>
</dbReference>
<dbReference type="PANTHER" id="PTHR24421">
    <property type="entry name" value="NITRATE/NITRITE SENSOR PROTEIN NARX-RELATED"/>
    <property type="match status" value="1"/>
</dbReference>
<keyword evidence="8" id="KW-1185">Reference proteome</keyword>
<keyword evidence="5" id="KW-0812">Transmembrane</keyword>
<keyword evidence="1" id="KW-0808">Transferase</keyword>
<evidence type="ECO:0000313" key="7">
    <source>
        <dbReference type="EMBL" id="AQU66777.1"/>
    </source>
</evidence>
<dbReference type="InterPro" id="IPR003594">
    <property type="entry name" value="HATPase_dom"/>
</dbReference>
<evidence type="ECO:0000313" key="8">
    <source>
        <dbReference type="Proteomes" id="UP000189677"/>
    </source>
</evidence>
<dbReference type="SMART" id="SM00387">
    <property type="entry name" value="HATPase_c"/>
    <property type="match status" value="1"/>
</dbReference>
<dbReference type="Pfam" id="PF02518">
    <property type="entry name" value="HATPase_c"/>
    <property type="match status" value="1"/>
</dbReference>
<evidence type="ECO:0000259" key="6">
    <source>
        <dbReference type="SMART" id="SM00387"/>
    </source>
</evidence>
<dbReference type="Gene3D" id="1.20.5.1930">
    <property type="match status" value="1"/>
</dbReference>
<dbReference type="Proteomes" id="UP000189677">
    <property type="component" value="Chromosome"/>
</dbReference>
<keyword evidence="5" id="KW-1133">Transmembrane helix</keyword>
<keyword evidence="5" id="KW-0472">Membrane</keyword>
<organism evidence="7 8">
    <name type="scientific">Streptomyces niveus</name>
    <name type="common">Streptomyces spheroides</name>
    <dbReference type="NCBI Taxonomy" id="193462"/>
    <lineage>
        <taxon>Bacteria</taxon>
        <taxon>Bacillati</taxon>
        <taxon>Actinomycetota</taxon>
        <taxon>Actinomycetes</taxon>
        <taxon>Kitasatosporales</taxon>
        <taxon>Streptomycetaceae</taxon>
        <taxon>Streptomyces</taxon>
    </lineage>
</organism>
<evidence type="ECO:0000256" key="1">
    <source>
        <dbReference type="ARBA" id="ARBA00022679"/>
    </source>
</evidence>
<dbReference type="RefSeq" id="WP_078075316.1">
    <property type="nucleotide sequence ID" value="NZ_CP018047.1"/>
</dbReference>
<dbReference type="GO" id="GO:0016020">
    <property type="term" value="C:membrane"/>
    <property type="evidence" value="ECO:0007669"/>
    <property type="project" value="InterPro"/>
</dbReference>
<gene>
    <name evidence="7" type="ORF">BBN63_11495</name>
</gene>
<evidence type="ECO:0000256" key="3">
    <source>
        <dbReference type="ARBA" id="ARBA00023012"/>
    </source>
</evidence>
<feature type="transmembrane region" description="Helical" evidence="5">
    <location>
        <begin position="95"/>
        <end position="116"/>
    </location>
</feature>
<feature type="domain" description="Histidine kinase/HSP90-like ATPase" evidence="6">
    <location>
        <begin position="327"/>
        <end position="426"/>
    </location>
</feature>
<dbReference type="GO" id="GO:0046983">
    <property type="term" value="F:protein dimerization activity"/>
    <property type="evidence" value="ECO:0007669"/>
    <property type="project" value="InterPro"/>
</dbReference>
<dbReference type="CDD" id="cd16917">
    <property type="entry name" value="HATPase_UhpB-NarQ-NarX-like"/>
    <property type="match status" value="1"/>
</dbReference>
<dbReference type="OrthoDB" id="144293at2"/>
<protein>
    <submittedName>
        <fullName evidence="7">Two-component sensor histidine kinase</fullName>
    </submittedName>
</protein>
<keyword evidence="2 7" id="KW-0418">Kinase</keyword>